<dbReference type="PANTHER" id="PTHR34194">
    <property type="entry name" value="F14J8.16 PROTEIN"/>
    <property type="match status" value="1"/>
</dbReference>
<name>A0A9R0JP16_SPIOL</name>
<organism evidence="2 4">
    <name type="scientific">Spinacia oleracea</name>
    <name type="common">Spinach</name>
    <dbReference type="NCBI Taxonomy" id="3562"/>
    <lineage>
        <taxon>Eukaryota</taxon>
        <taxon>Viridiplantae</taxon>
        <taxon>Streptophyta</taxon>
        <taxon>Embryophyta</taxon>
        <taxon>Tracheophyta</taxon>
        <taxon>Spermatophyta</taxon>
        <taxon>Magnoliopsida</taxon>
        <taxon>eudicotyledons</taxon>
        <taxon>Gunneridae</taxon>
        <taxon>Pentapetalae</taxon>
        <taxon>Caryophyllales</taxon>
        <taxon>Chenopodiaceae</taxon>
        <taxon>Chenopodioideae</taxon>
        <taxon>Anserineae</taxon>
        <taxon>Spinacia</taxon>
    </lineage>
</organism>
<dbReference type="PANTHER" id="PTHR34194:SF2">
    <property type="entry name" value="F14J8.16 PROTEIN"/>
    <property type="match status" value="1"/>
</dbReference>
<dbReference type="RefSeq" id="XP_021841748.1">
    <property type="nucleotide sequence ID" value="XM_021986056.1"/>
</dbReference>
<dbReference type="AlphaFoldDB" id="A0A9R0JP16"/>
<dbReference type="OrthoDB" id="298344at2759"/>
<proteinExistence type="predicted"/>
<evidence type="ECO:0000313" key="3">
    <source>
        <dbReference type="RefSeq" id="XP_021841748.1"/>
    </source>
</evidence>
<feature type="region of interest" description="Disordered" evidence="1">
    <location>
        <begin position="112"/>
        <end position="154"/>
    </location>
</feature>
<evidence type="ECO:0000313" key="4">
    <source>
        <dbReference type="RefSeq" id="XP_021841749.1"/>
    </source>
</evidence>
<sequence>MAAMSRAIYEGADYLLDMELTNSNKKRRRREASSFENGKVDEDYASFLEGLQEFWDEKFVEEGDDDPTYMEFLKNLEERNNAYMCNVSTENGVLIPICYEEEEDFRHLPCENKRKTPKSRSGTCIPDKKNLYQDENLKSTRKRSGAENDSSDVLQRSLNVANDLKSGLKKFSSKCGHHDGNKKKTPQSPMGGSVKSGLKNSGSKIGHHDGNKKKTPQSPMGGRVGDNRSVYIDVDQEISDSGNDHLDRIKRKTPQSYNGDHVRKNRSLDVGSDQRSGPTYSGFHKKTSVVIDETYEKFLKSLHVSEKSVFYEYDQDRIFYEPCDQQTTDVETEPLEKDMRPPPSTLRPSTPIPGPHTPFSRPKTTTQIKPTTTPFSRPKTTTQIKPTTKDDHITLSVPNKTCKNSEKSRRKSSSFWIDEGLHDYLRKPFTQQELKNLWEQLSTRKPVKIHRESRSGGTDKLGHLGKSYLDLYPDLNEEIQKVKSDHPKVLNLLRMCAFYLKKIPSFEINPGFPWKDDLSRSILPGSS</sequence>
<dbReference type="GeneID" id="110782010"/>
<reference evidence="3 4" key="2">
    <citation type="submission" date="2025-04" db="UniProtKB">
        <authorList>
            <consortium name="RefSeq"/>
        </authorList>
    </citation>
    <scope>IDENTIFICATION</scope>
</reference>
<feature type="compositionally biased region" description="Pro residues" evidence="1">
    <location>
        <begin position="341"/>
        <end position="356"/>
    </location>
</feature>
<feature type="compositionally biased region" description="Low complexity" evidence="1">
    <location>
        <begin position="362"/>
        <end position="386"/>
    </location>
</feature>
<dbReference type="RefSeq" id="XP_021841749.1">
    <property type="nucleotide sequence ID" value="XM_021986057.1"/>
</dbReference>
<protein>
    <submittedName>
        <fullName evidence="3 4">Uncharacterized protein LOC110782010</fullName>
    </submittedName>
</protein>
<feature type="region of interest" description="Disordered" evidence="1">
    <location>
        <begin position="324"/>
        <end position="386"/>
    </location>
</feature>
<dbReference type="Proteomes" id="UP000813463">
    <property type="component" value="Chromosome 2"/>
</dbReference>
<evidence type="ECO:0000313" key="2">
    <source>
        <dbReference type="Proteomes" id="UP000813463"/>
    </source>
</evidence>
<feature type="compositionally biased region" description="Basic and acidic residues" evidence="1">
    <location>
        <begin position="126"/>
        <end position="138"/>
    </location>
</feature>
<evidence type="ECO:0000256" key="1">
    <source>
        <dbReference type="SAM" id="MobiDB-lite"/>
    </source>
</evidence>
<accession>A0A9R0JP16</accession>
<reference evidence="2" key="1">
    <citation type="journal article" date="2021" name="Nat. Commun.">
        <title>Genomic analyses provide insights into spinach domestication and the genetic basis of agronomic traits.</title>
        <authorList>
            <person name="Cai X."/>
            <person name="Sun X."/>
            <person name="Xu C."/>
            <person name="Sun H."/>
            <person name="Wang X."/>
            <person name="Ge C."/>
            <person name="Zhang Z."/>
            <person name="Wang Q."/>
            <person name="Fei Z."/>
            <person name="Jiao C."/>
            <person name="Wang Q."/>
        </authorList>
    </citation>
    <scope>NUCLEOTIDE SEQUENCE [LARGE SCALE GENOMIC DNA]</scope>
    <source>
        <strain evidence="2">cv. Varoflay</strain>
    </source>
</reference>
<gene>
    <name evidence="3 4" type="primary">LOC110782010</name>
</gene>
<keyword evidence="2" id="KW-1185">Reference proteome</keyword>
<dbReference type="KEGG" id="soe:110782010"/>
<feature type="region of interest" description="Disordered" evidence="1">
    <location>
        <begin position="169"/>
        <end position="281"/>
    </location>
</feature>